<dbReference type="PANTHER" id="PTHR35333:SF3">
    <property type="entry name" value="BETA-LACTAMASE-TYPE TRANSPEPTIDASE FOLD CONTAINING PROTEIN"/>
    <property type="match status" value="1"/>
</dbReference>
<keyword evidence="3" id="KW-0378">Hydrolase</keyword>
<name>A0A6P1D257_9NOCA</name>
<keyword evidence="6" id="KW-1185">Reference proteome</keyword>
<comment type="caution">
    <text evidence="3">The sequence shown here is derived from an EMBL/GenBank/DDBJ whole genome shotgun (WGS) entry which is preliminary data.</text>
</comment>
<evidence type="ECO:0000259" key="2">
    <source>
        <dbReference type="Pfam" id="PF13354"/>
    </source>
</evidence>
<dbReference type="Proteomes" id="UP000470876">
    <property type="component" value="Unassembled WGS sequence"/>
</dbReference>
<dbReference type="PANTHER" id="PTHR35333">
    <property type="entry name" value="BETA-LACTAMASE"/>
    <property type="match status" value="1"/>
</dbReference>
<dbReference type="GO" id="GO:0046677">
    <property type="term" value="P:response to antibiotic"/>
    <property type="evidence" value="ECO:0007669"/>
    <property type="project" value="InterPro"/>
</dbReference>
<organism evidence="3 5">
    <name type="scientific">Nocardia cyriacigeorgica</name>
    <dbReference type="NCBI Taxonomy" id="135487"/>
    <lineage>
        <taxon>Bacteria</taxon>
        <taxon>Bacillati</taxon>
        <taxon>Actinomycetota</taxon>
        <taxon>Actinomycetes</taxon>
        <taxon>Mycobacteriales</taxon>
        <taxon>Nocardiaceae</taxon>
        <taxon>Nocardia</taxon>
    </lineage>
</organism>
<proteinExistence type="predicted"/>
<dbReference type="InterPro" id="IPR045155">
    <property type="entry name" value="Beta-lactam_cat"/>
</dbReference>
<dbReference type="Gene3D" id="3.40.710.10">
    <property type="entry name" value="DD-peptidase/beta-lactamase superfamily"/>
    <property type="match status" value="1"/>
</dbReference>
<dbReference type="GO" id="GO:0030655">
    <property type="term" value="P:beta-lactam antibiotic catabolic process"/>
    <property type="evidence" value="ECO:0007669"/>
    <property type="project" value="InterPro"/>
</dbReference>
<feature type="domain" description="Beta-lactamase class A catalytic" evidence="2">
    <location>
        <begin position="53"/>
        <end position="296"/>
    </location>
</feature>
<dbReference type="GO" id="GO:0008800">
    <property type="term" value="F:beta-lactamase activity"/>
    <property type="evidence" value="ECO:0007669"/>
    <property type="project" value="InterPro"/>
</dbReference>
<dbReference type="EMBL" id="JAAGUX010000001">
    <property type="protein sequence ID" value="NEW54136.1"/>
    <property type="molecule type" value="Genomic_DNA"/>
</dbReference>
<protein>
    <submittedName>
        <fullName evidence="3">Serine hydrolase</fullName>
    </submittedName>
</protein>
<reference evidence="5 6" key="1">
    <citation type="submission" date="2020-01" db="EMBL/GenBank/DDBJ databases">
        <title>Genetics and antimicrobial susceptibilities of Nocardia species isolated from the soil; a comparison with species isolated from humans.</title>
        <authorList>
            <person name="Carrasco G."/>
            <person name="Monzon S."/>
            <person name="Sansegundo M."/>
            <person name="Garcia E."/>
            <person name="Garrido N."/>
            <person name="Medina M.J."/>
            <person name="Villalon P."/>
            <person name="Ramirez-Arocha A.C."/>
            <person name="Jimenez P."/>
            <person name="Cuesta I."/>
            <person name="Valdezate S."/>
        </authorList>
    </citation>
    <scope>NUCLEOTIDE SEQUENCE [LARGE SCALE GENOMIC DNA]</scope>
    <source>
        <strain evidence="3 5">CNM20110639</strain>
        <strain evidence="4 6">CNM20110649</strain>
    </source>
</reference>
<dbReference type="Proteomes" id="UP000468928">
    <property type="component" value="Unassembled WGS sequence"/>
</dbReference>
<dbReference type="InterPro" id="IPR000871">
    <property type="entry name" value="Beta-lactam_class-A"/>
</dbReference>
<gene>
    <name evidence="3" type="ORF">GV789_03910</name>
    <name evidence="4" type="ORF">GV794_00415</name>
</gene>
<dbReference type="EMBL" id="JAAGUZ010000007">
    <property type="protein sequence ID" value="NEW43604.1"/>
    <property type="molecule type" value="Genomic_DNA"/>
</dbReference>
<dbReference type="InterPro" id="IPR012338">
    <property type="entry name" value="Beta-lactam/transpept-like"/>
</dbReference>
<dbReference type="AlphaFoldDB" id="A0A6P1D257"/>
<keyword evidence="1" id="KW-0732">Signal</keyword>
<feature type="chain" id="PRO_5026687633" evidence="1">
    <location>
        <begin position="20"/>
        <end position="336"/>
    </location>
</feature>
<dbReference type="SUPFAM" id="SSF56601">
    <property type="entry name" value="beta-lactamase/transpeptidase-like"/>
    <property type="match status" value="1"/>
</dbReference>
<evidence type="ECO:0000313" key="6">
    <source>
        <dbReference type="Proteomes" id="UP000470876"/>
    </source>
</evidence>
<evidence type="ECO:0000313" key="4">
    <source>
        <dbReference type="EMBL" id="NEW54136.1"/>
    </source>
</evidence>
<feature type="signal peptide" evidence="1">
    <location>
        <begin position="1"/>
        <end position="19"/>
    </location>
</feature>
<dbReference type="Pfam" id="PF13354">
    <property type="entry name" value="Beta-lactamase2"/>
    <property type="match status" value="1"/>
</dbReference>
<accession>A0A6P1D257</accession>
<evidence type="ECO:0000313" key="3">
    <source>
        <dbReference type="EMBL" id="NEW43604.1"/>
    </source>
</evidence>
<sequence>MVVAAVIPLIAGCSSPSAADESCEPVPAAGVATADEWLGRIHADPANISLAIDDGQGNTIERRADDQQPIASAVKVVSLAAYAGAVAAGTLDPHEPVPVSDWERWYLPGTDGGAHPAARARLTGETVTLDQLVSTMIRESDNAAPDYLRHRLGDQALIDAAAAGGWHDYTPSSKLGEMIGLLDPGSDDEWALAERYTNDADYRTTIQSKTMPPLDIQWAWAETTATGSARQLASMHRAIATGSFGPGSEVARAHVEWQQPPAGFAAIGFKGGSYPGVLADAIYLRRADGTVATAVLLNRRMPEATFASALATLSQQEVLVRAMTEPAMWRRLACAT</sequence>
<evidence type="ECO:0000256" key="1">
    <source>
        <dbReference type="SAM" id="SignalP"/>
    </source>
</evidence>
<evidence type="ECO:0000313" key="5">
    <source>
        <dbReference type="Proteomes" id="UP000468928"/>
    </source>
</evidence>